<dbReference type="AlphaFoldDB" id="A0A2S5KX23"/>
<accession>A0A2S5KX23</accession>
<organism evidence="1 2">
    <name type="scientific">Proteobacteria bacterium 228</name>
    <dbReference type="NCBI Taxonomy" id="2083153"/>
    <lineage>
        <taxon>Bacteria</taxon>
        <taxon>Pseudomonadati</taxon>
        <taxon>Pseudomonadota</taxon>
    </lineage>
</organism>
<comment type="caution">
    <text evidence="1">The sequence shown here is derived from an EMBL/GenBank/DDBJ whole genome shotgun (WGS) entry which is preliminary data.</text>
</comment>
<dbReference type="Proteomes" id="UP000238196">
    <property type="component" value="Unassembled WGS sequence"/>
</dbReference>
<evidence type="ECO:0000313" key="2">
    <source>
        <dbReference type="Proteomes" id="UP000238196"/>
    </source>
</evidence>
<reference evidence="1 2" key="1">
    <citation type="submission" date="2018-02" db="EMBL/GenBank/DDBJ databases">
        <title>novel marine gammaproteobacteria from coastal saline agro ecosystem.</title>
        <authorList>
            <person name="Krishnan R."/>
            <person name="Ramesh Kumar N."/>
        </authorList>
    </citation>
    <scope>NUCLEOTIDE SEQUENCE [LARGE SCALE GENOMIC DNA]</scope>
    <source>
        <strain evidence="1 2">228</strain>
    </source>
</reference>
<proteinExistence type="predicted"/>
<protein>
    <submittedName>
        <fullName evidence="1">Uncharacterized protein</fullName>
    </submittedName>
</protein>
<name>A0A2S5KX23_9PROT</name>
<sequence length="95" mass="10484">MADNYKFEPQPKARANLKAGTLYAIDGQDGYIYYSQVSGSEDFGFFKYRSTDLESISSFIDSDIMSRFIVSRPSVGRTSSQRRCLAASGKSAGKS</sequence>
<dbReference type="EMBL" id="PRLP01000003">
    <property type="protein sequence ID" value="PPC79273.1"/>
    <property type="molecule type" value="Genomic_DNA"/>
</dbReference>
<evidence type="ECO:0000313" key="1">
    <source>
        <dbReference type="EMBL" id="PPC79273.1"/>
    </source>
</evidence>
<gene>
    <name evidence="1" type="ORF">C4K68_00785</name>
</gene>